<dbReference type="InterPro" id="IPR051682">
    <property type="entry name" value="Mito_Persulfide_Diox"/>
</dbReference>
<sequence>MVVAPFTPISLRAAAGGGSLLFRQLFDAQTGTFTYLLGDVSSRQAVIIDSVFERHGRDLALLRELGLELVASLDTHAHADHVTGSWLLHEATGCAIGLAAAAKAKNVTMPLQHGDRLSFGVRWLEVRSTPGHTNSCLSFVLDDQSMAFSGDALLVRGCGRCDFQQGNPHTLWASITQQLFSLPDSCLLYPGHDYEGRTVSSVVEEKAFNSRLGGMATERDFVGHMESMKLPHPHRIAEALPGNMRSGKPMDQGVTSPAANPCWAPLQRSYAGLPELPPAWVASHRDGLTLLDVRSAEEYGGPDGRVADSLLIPLPELEGRISELPVNQPVVVVCHSGSRSALATQQLLKAGLSQVANLHGGLARWADEGYPLQGVAST</sequence>
<protein>
    <submittedName>
        <fullName evidence="10">MBL fold metallo-hydrolase</fullName>
    </submittedName>
</protein>
<dbReference type="CDD" id="cd00158">
    <property type="entry name" value="RHOD"/>
    <property type="match status" value="1"/>
</dbReference>
<dbReference type="GO" id="GO:0050313">
    <property type="term" value="F:sulfur dioxygenase activity"/>
    <property type="evidence" value="ECO:0007669"/>
    <property type="project" value="InterPro"/>
</dbReference>
<dbReference type="Gene3D" id="3.40.250.10">
    <property type="entry name" value="Rhodanese-like domain"/>
    <property type="match status" value="1"/>
</dbReference>
<dbReference type="AlphaFoldDB" id="A0A2P7MXF0"/>
<dbReference type="GO" id="GO:0046872">
    <property type="term" value="F:metal ion binding"/>
    <property type="evidence" value="ECO:0007669"/>
    <property type="project" value="UniProtKB-KW"/>
</dbReference>
<dbReference type="SMART" id="SM00450">
    <property type="entry name" value="RHOD"/>
    <property type="match status" value="1"/>
</dbReference>
<evidence type="ECO:0000256" key="2">
    <source>
        <dbReference type="ARBA" id="ARBA00006759"/>
    </source>
</evidence>
<dbReference type="InterPro" id="IPR036873">
    <property type="entry name" value="Rhodanese-like_dom_sf"/>
</dbReference>
<feature type="domain" description="Rhodanese" evidence="9">
    <location>
        <begin position="284"/>
        <end position="374"/>
    </location>
</feature>
<keyword evidence="7" id="KW-0560">Oxidoreductase</keyword>
<comment type="similarity">
    <text evidence="2">Belongs to the metallo-beta-lactamase superfamily. Glyoxalase II family.</text>
</comment>
<dbReference type="SUPFAM" id="SSF56281">
    <property type="entry name" value="Metallo-hydrolase/oxidoreductase"/>
    <property type="match status" value="1"/>
</dbReference>
<keyword evidence="4" id="KW-0809">Transit peptide</keyword>
<dbReference type="InterPro" id="IPR036866">
    <property type="entry name" value="RibonucZ/Hydroxyglut_hydro"/>
</dbReference>
<dbReference type="CDD" id="cd07724">
    <property type="entry name" value="POD-like_MBL-fold"/>
    <property type="match status" value="1"/>
</dbReference>
<dbReference type="GO" id="GO:0016787">
    <property type="term" value="F:hydrolase activity"/>
    <property type="evidence" value="ECO:0007669"/>
    <property type="project" value="UniProtKB-KW"/>
</dbReference>
<evidence type="ECO:0000256" key="8">
    <source>
        <dbReference type="ARBA" id="ARBA00023004"/>
    </source>
</evidence>
<dbReference type="Pfam" id="PF00581">
    <property type="entry name" value="Rhodanese"/>
    <property type="match status" value="1"/>
</dbReference>
<keyword evidence="10" id="KW-0378">Hydrolase</keyword>
<dbReference type="Proteomes" id="UP000243002">
    <property type="component" value="Unassembled WGS sequence"/>
</dbReference>
<dbReference type="PANTHER" id="PTHR43084:SF1">
    <property type="entry name" value="PERSULFIDE DIOXYGENASE ETHE1, MITOCHONDRIAL"/>
    <property type="match status" value="1"/>
</dbReference>
<dbReference type="InterPro" id="IPR044528">
    <property type="entry name" value="POD-like_MBL-fold"/>
</dbReference>
<name>A0A2P7MXF0_9CYAN</name>
<keyword evidence="3" id="KW-0479">Metal-binding</keyword>
<keyword evidence="5" id="KW-0223">Dioxygenase</keyword>
<dbReference type="InterPro" id="IPR001279">
    <property type="entry name" value="Metallo-B-lactamas"/>
</dbReference>
<dbReference type="GO" id="GO:0070813">
    <property type="term" value="P:hydrogen sulfide metabolic process"/>
    <property type="evidence" value="ECO:0007669"/>
    <property type="project" value="TreeGrafter"/>
</dbReference>
<evidence type="ECO:0000256" key="5">
    <source>
        <dbReference type="ARBA" id="ARBA00022964"/>
    </source>
</evidence>
<dbReference type="InterPro" id="IPR001763">
    <property type="entry name" value="Rhodanese-like_dom"/>
</dbReference>
<dbReference type="PROSITE" id="PS50206">
    <property type="entry name" value="RHODANESE_3"/>
    <property type="match status" value="1"/>
</dbReference>
<comment type="cofactor">
    <cofactor evidence="1">
        <name>Fe(2+)</name>
        <dbReference type="ChEBI" id="CHEBI:29033"/>
    </cofactor>
</comment>
<dbReference type="RefSeq" id="WP_106502420.1">
    <property type="nucleotide sequence ID" value="NZ_PXXO01000005.1"/>
</dbReference>
<dbReference type="EMBL" id="PXXO01000005">
    <property type="protein sequence ID" value="PSJ05902.1"/>
    <property type="molecule type" value="Genomic_DNA"/>
</dbReference>
<comment type="caution">
    <text evidence="10">The sequence shown here is derived from an EMBL/GenBank/DDBJ whole genome shotgun (WGS) entry which is preliminary data.</text>
</comment>
<evidence type="ECO:0000256" key="1">
    <source>
        <dbReference type="ARBA" id="ARBA00001954"/>
    </source>
</evidence>
<keyword evidence="6" id="KW-0007">Acetylation</keyword>
<evidence type="ECO:0000256" key="3">
    <source>
        <dbReference type="ARBA" id="ARBA00022723"/>
    </source>
</evidence>
<evidence type="ECO:0000256" key="4">
    <source>
        <dbReference type="ARBA" id="ARBA00022946"/>
    </source>
</evidence>
<keyword evidence="11" id="KW-1185">Reference proteome</keyword>
<evidence type="ECO:0000256" key="7">
    <source>
        <dbReference type="ARBA" id="ARBA00023002"/>
    </source>
</evidence>
<evidence type="ECO:0000313" key="11">
    <source>
        <dbReference type="Proteomes" id="UP000243002"/>
    </source>
</evidence>
<dbReference type="SMART" id="SM00849">
    <property type="entry name" value="Lactamase_B"/>
    <property type="match status" value="1"/>
</dbReference>
<dbReference type="Gene3D" id="3.60.15.10">
    <property type="entry name" value="Ribonuclease Z/Hydroxyacylglutathione hydrolase-like"/>
    <property type="match status" value="1"/>
</dbReference>
<organism evidence="10 11">
    <name type="scientific">Cyanobium usitatum str. Tous</name>
    <dbReference type="NCBI Taxonomy" id="2116684"/>
    <lineage>
        <taxon>Bacteria</taxon>
        <taxon>Bacillati</taxon>
        <taxon>Cyanobacteriota</taxon>
        <taxon>Cyanophyceae</taxon>
        <taxon>Synechococcales</taxon>
        <taxon>Prochlorococcaceae</taxon>
        <taxon>Cyanobium</taxon>
    </lineage>
</organism>
<evidence type="ECO:0000313" key="10">
    <source>
        <dbReference type="EMBL" id="PSJ05902.1"/>
    </source>
</evidence>
<dbReference type="SUPFAM" id="SSF52821">
    <property type="entry name" value="Rhodanese/Cell cycle control phosphatase"/>
    <property type="match status" value="1"/>
</dbReference>
<evidence type="ECO:0000256" key="6">
    <source>
        <dbReference type="ARBA" id="ARBA00022990"/>
    </source>
</evidence>
<dbReference type="OrthoDB" id="9784009at2"/>
<evidence type="ECO:0000259" key="9">
    <source>
        <dbReference type="PROSITE" id="PS50206"/>
    </source>
</evidence>
<gene>
    <name evidence="10" type="ORF">C7K55_05455</name>
</gene>
<accession>A0A2P7MXF0</accession>
<keyword evidence="8" id="KW-0408">Iron</keyword>
<dbReference type="Pfam" id="PF00753">
    <property type="entry name" value="Lactamase_B"/>
    <property type="match status" value="2"/>
</dbReference>
<dbReference type="PANTHER" id="PTHR43084">
    <property type="entry name" value="PERSULFIDE DIOXYGENASE ETHE1"/>
    <property type="match status" value="1"/>
</dbReference>
<proteinExistence type="inferred from homology"/>
<dbReference type="FunFam" id="3.60.15.10:FF:000013">
    <property type="entry name" value="Persulfide dioxygenase ETHE1, mitochondrial"/>
    <property type="match status" value="1"/>
</dbReference>
<dbReference type="GO" id="GO:0006749">
    <property type="term" value="P:glutathione metabolic process"/>
    <property type="evidence" value="ECO:0007669"/>
    <property type="project" value="InterPro"/>
</dbReference>
<reference evidence="10 11" key="1">
    <citation type="journal article" date="2018" name="Environ. Microbiol.">
        <title>Ecological and genomic features of two widespread freshwater picocyanobacteria.</title>
        <authorList>
            <person name="Cabello-Yeves P.J."/>
            <person name="Picazo A."/>
            <person name="Camacho A."/>
            <person name="Callieri C."/>
            <person name="Rosselli R."/>
            <person name="Roda-Garcia J.J."/>
            <person name="Coutinho F.H."/>
            <person name="Rodriguez-Valera F."/>
        </authorList>
    </citation>
    <scope>NUCLEOTIDE SEQUENCE [LARGE SCALE GENOMIC DNA]</scope>
    <source>
        <strain evidence="10 11">Tous</strain>
    </source>
</reference>